<reference evidence="2" key="1">
    <citation type="submission" date="2021-03" db="EMBL/GenBank/DDBJ databases">
        <title>Actinotalea soli sp. nov., isolated from soil.</title>
        <authorList>
            <person name="Ping W."/>
            <person name="Zhang J."/>
        </authorList>
    </citation>
    <scope>NUCLEOTIDE SEQUENCE</scope>
    <source>
        <strain evidence="2">BY-33</strain>
    </source>
</reference>
<evidence type="ECO:0000313" key="3">
    <source>
        <dbReference type="Proteomes" id="UP000664209"/>
    </source>
</evidence>
<evidence type="ECO:0000256" key="1">
    <source>
        <dbReference type="SAM" id="MobiDB-lite"/>
    </source>
</evidence>
<dbReference type="EMBL" id="JAGEMK010000001">
    <property type="protein sequence ID" value="MBO1750180.1"/>
    <property type="molecule type" value="Genomic_DNA"/>
</dbReference>
<accession>A0A939LPM0</accession>
<keyword evidence="3" id="KW-1185">Reference proteome</keyword>
<dbReference type="RefSeq" id="WP_208053863.1">
    <property type="nucleotide sequence ID" value="NZ_JAGEMK010000001.1"/>
</dbReference>
<feature type="region of interest" description="Disordered" evidence="1">
    <location>
        <begin position="220"/>
        <end position="243"/>
    </location>
</feature>
<sequence>MRASAAAAPAIPEDVQASDLDRAARARLRTLSRENADGVAQHLVMAGRLLDEEPELAYEHAQAAVRRAGRVDVVREAAAITAYRTGRYAEALRELRTVRRLNGSDEHLPLMADCERGLGRPDRALALAQEDGARDLPDELKAELAIVVSGARVDLGDPDAALGVLSPYVTPGLDPELSIRVAEARASALTAAGREDEAAQVLRTARPGGAEKEDVVVFDLEDDLPADDGPASRGPVRSAGEER</sequence>
<dbReference type="InterPro" id="IPR011990">
    <property type="entry name" value="TPR-like_helical_dom_sf"/>
</dbReference>
<comment type="caution">
    <text evidence="2">The sequence shown here is derived from an EMBL/GenBank/DDBJ whole genome shotgun (WGS) entry which is preliminary data.</text>
</comment>
<evidence type="ECO:0000313" key="2">
    <source>
        <dbReference type="EMBL" id="MBO1750180.1"/>
    </source>
</evidence>
<dbReference type="Gene3D" id="1.25.40.10">
    <property type="entry name" value="Tetratricopeptide repeat domain"/>
    <property type="match status" value="1"/>
</dbReference>
<evidence type="ECO:0008006" key="4">
    <source>
        <dbReference type="Google" id="ProtNLM"/>
    </source>
</evidence>
<dbReference type="Proteomes" id="UP000664209">
    <property type="component" value="Unassembled WGS sequence"/>
</dbReference>
<name>A0A939LPM0_9CELL</name>
<proteinExistence type="predicted"/>
<protein>
    <recommendedName>
        <fullName evidence="4">Tetratricopeptide repeat protein</fullName>
    </recommendedName>
</protein>
<organism evidence="2 3">
    <name type="scientific">Actinotalea soli</name>
    <dbReference type="NCBI Taxonomy" id="2819234"/>
    <lineage>
        <taxon>Bacteria</taxon>
        <taxon>Bacillati</taxon>
        <taxon>Actinomycetota</taxon>
        <taxon>Actinomycetes</taxon>
        <taxon>Micrococcales</taxon>
        <taxon>Cellulomonadaceae</taxon>
        <taxon>Actinotalea</taxon>
    </lineage>
</organism>
<dbReference type="SUPFAM" id="SSF48452">
    <property type="entry name" value="TPR-like"/>
    <property type="match status" value="1"/>
</dbReference>
<gene>
    <name evidence="2" type="ORF">J4G33_00010</name>
</gene>
<dbReference type="AlphaFoldDB" id="A0A939LPM0"/>